<accession>A0ABR1QWP1</accession>
<proteinExistence type="predicted"/>
<dbReference type="RefSeq" id="XP_066706493.1">
    <property type="nucleotide sequence ID" value="XM_066837600.1"/>
</dbReference>
<protein>
    <recommendedName>
        <fullName evidence="3">Phosphoglycerate mutase</fullName>
    </recommendedName>
</protein>
<evidence type="ECO:0000313" key="1">
    <source>
        <dbReference type="EMBL" id="KAK7967101.1"/>
    </source>
</evidence>
<keyword evidence="2" id="KW-1185">Reference proteome</keyword>
<dbReference type="SUPFAM" id="SSF53254">
    <property type="entry name" value="Phosphoglycerate mutase-like"/>
    <property type="match status" value="1"/>
</dbReference>
<evidence type="ECO:0000313" key="2">
    <source>
        <dbReference type="Proteomes" id="UP001391051"/>
    </source>
</evidence>
<dbReference type="Proteomes" id="UP001391051">
    <property type="component" value="Unassembled WGS sequence"/>
</dbReference>
<reference evidence="1 2" key="1">
    <citation type="submission" date="2023-01" db="EMBL/GenBank/DDBJ databases">
        <title>Analysis of 21 Apiospora genomes using comparative genomics revels a genus with tremendous synthesis potential of carbohydrate active enzymes and secondary metabolites.</title>
        <authorList>
            <person name="Sorensen T."/>
        </authorList>
    </citation>
    <scope>NUCLEOTIDE SEQUENCE [LARGE SCALE GENOMIC DNA]</scope>
    <source>
        <strain evidence="1 2">CBS 24483</strain>
    </source>
</reference>
<gene>
    <name evidence="1" type="ORF">PG986_001378</name>
</gene>
<organism evidence="1 2">
    <name type="scientific">Apiospora aurea</name>
    <dbReference type="NCBI Taxonomy" id="335848"/>
    <lineage>
        <taxon>Eukaryota</taxon>
        <taxon>Fungi</taxon>
        <taxon>Dikarya</taxon>
        <taxon>Ascomycota</taxon>
        <taxon>Pezizomycotina</taxon>
        <taxon>Sordariomycetes</taxon>
        <taxon>Xylariomycetidae</taxon>
        <taxon>Amphisphaeriales</taxon>
        <taxon>Apiosporaceae</taxon>
        <taxon>Apiospora</taxon>
    </lineage>
</organism>
<sequence length="78" mass="8648">MFPRYRFDENFTKHVDARSKAVLDDIFNNDGKAWVSIISHSGEIRSLPSVLGHRPFGLSTGQAVPVPIPIPVEFGGVR</sequence>
<dbReference type="InterPro" id="IPR029033">
    <property type="entry name" value="His_PPase_superfam"/>
</dbReference>
<name>A0ABR1QWP1_9PEZI</name>
<dbReference type="GeneID" id="92070662"/>
<comment type="caution">
    <text evidence="1">The sequence shown here is derived from an EMBL/GenBank/DDBJ whole genome shotgun (WGS) entry which is preliminary data.</text>
</comment>
<dbReference type="EMBL" id="JAQQWE010000001">
    <property type="protein sequence ID" value="KAK7967101.1"/>
    <property type="molecule type" value="Genomic_DNA"/>
</dbReference>
<evidence type="ECO:0008006" key="3">
    <source>
        <dbReference type="Google" id="ProtNLM"/>
    </source>
</evidence>